<feature type="transmembrane region" description="Helical" evidence="6">
    <location>
        <begin position="73"/>
        <end position="94"/>
    </location>
</feature>
<feature type="transmembrane region" description="Helical" evidence="6">
    <location>
        <begin position="37"/>
        <end position="61"/>
    </location>
</feature>
<protein>
    <submittedName>
        <fullName evidence="7">Formate transporter</fullName>
    </submittedName>
</protein>
<dbReference type="Gene3D" id="1.20.1080.10">
    <property type="entry name" value="Glycerol uptake facilitator protein"/>
    <property type="match status" value="1"/>
</dbReference>
<accession>A0ABV4GBG3</accession>
<keyword evidence="8" id="KW-1185">Reference proteome</keyword>
<evidence type="ECO:0000256" key="1">
    <source>
        <dbReference type="ARBA" id="ARBA00004141"/>
    </source>
</evidence>
<proteinExistence type="inferred from homology"/>
<keyword evidence="4 6" id="KW-0472">Membrane</keyword>
<dbReference type="Pfam" id="PF01226">
    <property type="entry name" value="Form_Nir_trans"/>
    <property type="match status" value="1"/>
</dbReference>
<sequence length="294" mass="30458">MSEPSNHSSIDALLPREMAERAEQIGVDKTHLETGRLMALAVLAGAFIAFGSMFSVVVMAGAEGVLPYGVIRLLGGAVFSLGLILVTVGGAELFTGNNLMIMACASGRVGAGALLRAWTLVYIGNFAGAVSIAVLVFLAAGHVHGNGEVGMTALAGANAKASLSAMQAVIHGVLANVLVCLATWLCYGARSTTDKILAIVFPIAAFAAAGFEHSIANMYLLTFGLLTKFGADSSFWGLIGKTSYSFPQLTVLGGLSNLIWVTLGNMIGGVLVGITYWLIYLRKSGRKISSEGPA</sequence>
<dbReference type="PANTHER" id="PTHR30520:SF6">
    <property type="entry name" value="FORMATE_NITRATE FAMILY TRANSPORTER (EUROFUNG)"/>
    <property type="match status" value="1"/>
</dbReference>
<evidence type="ECO:0000313" key="7">
    <source>
        <dbReference type="EMBL" id="MEY9469272.1"/>
    </source>
</evidence>
<dbReference type="InterPro" id="IPR024002">
    <property type="entry name" value="For/NO2_transpt_CS"/>
</dbReference>
<feature type="transmembrane region" description="Helical" evidence="6">
    <location>
        <begin position="258"/>
        <end position="279"/>
    </location>
</feature>
<reference evidence="7 8" key="1">
    <citation type="submission" date="2024-07" db="EMBL/GenBank/DDBJ databases">
        <title>Genomic Encyclopedia of Type Strains, Phase V (KMG-V): Genome sequencing to study the core and pangenomes of soil and plant-associated prokaryotes.</title>
        <authorList>
            <person name="Whitman W."/>
        </authorList>
    </citation>
    <scope>NUCLEOTIDE SEQUENCE [LARGE SCALE GENOMIC DNA]</scope>
    <source>
        <strain evidence="7 8">USDA 222</strain>
    </source>
</reference>
<evidence type="ECO:0000256" key="2">
    <source>
        <dbReference type="ARBA" id="ARBA00022692"/>
    </source>
</evidence>
<feature type="transmembrane region" description="Helical" evidence="6">
    <location>
        <begin position="115"/>
        <end position="140"/>
    </location>
</feature>
<dbReference type="PROSITE" id="PS01006">
    <property type="entry name" value="FORMATE_NITRITE_TP_2"/>
    <property type="match status" value="1"/>
</dbReference>
<gene>
    <name evidence="7" type="ORF">ABH992_001671</name>
</gene>
<dbReference type="Proteomes" id="UP001565474">
    <property type="component" value="Unassembled WGS sequence"/>
</dbReference>
<dbReference type="InterPro" id="IPR000292">
    <property type="entry name" value="For/NO2_transpt"/>
</dbReference>
<dbReference type="PANTHER" id="PTHR30520">
    <property type="entry name" value="FORMATE TRANSPORTER-RELATED"/>
    <property type="match status" value="1"/>
</dbReference>
<feature type="transmembrane region" description="Helical" evidence="6">
    <location>
        <begin position="196"/>
        <end position="216"/>
    </location>
</feature>
<dbReference type="RefSeq" id="WP_036037573.1">
    <property type="nucleotide sequence ID" value="NZ_JBGBYD010000002.1"/>
</dbReference>
<keyword evidence="3 6" id="KW-1133">Transmembrane helix</keyword>
<organism evidence="7 8">
    <name type="scientific">Bradyrhizobium yuanmingense</name>
    <dbReference type="NCBI Taxonomy" id="108015"/>
    <lineage>
        <taxon>Bacteria</taxon>
        <taxon>Pseudomonadati</taxon>
        <taxon>Pseudomonadota</taxon>
        <taxon>Alphaproteobacteria</taxon>
        <taxon>Hyphomicrobiales</taxon>
        <taxon>Nitrobacteraceae</taxon>
        <taxon>Bradyrhizobium</taxon>
    </lineage>
</organism>
<evidence type="ECO:0000256" key="5">
    <source>
        <dbReference type="ARBA" id="ARBA00049660"/>
    </source>
</evidence>
<keyword evidence="2 6" id="KW-0812">Transmembrane</keyword>
<comment type="similarity">
    <text evidence="5">Belongs to the FNT transporter (TC 1.A.16) family.</text>
</comment>
<evidence type="ECO:0000256" key="3">
    <source>
        <dbReference type="ARBA" id="ARBA00022989"/>
    </source>
</evidence>
<dbReference type="EMBL" id="JBGBZN010000002">
    <property type="protein sequence ID" value="MEY9469272.1"/>
    <property type="molecule type" value="Genomic_DNA"/>
</dbReference>
<dbReference type="InterPro" id="IPR023271">
    <property type="entry name" value="Aquaporin-like"/>
</dbReference>
<name>A0ABV4GBG3_9BRAD</name>
<evidence type="ECO:0000256" key="6">
    <source>
        <dbReference type="SAM" id="Phobius"/>
    </source>
</evidence>
<evidence type="ECO:0000256" key="4">
    <source>
        <dbReference type="ARBA" id="ARBA00023136"/>
    </source>
</evidence>
<feature type="transmembrane region" description="Helical" evidence="6">
    <location>
        <begin position="168"/>
        <end position="189"/>
    </location>
</feature>
<evidence type="ECO:0000313" key="8">
    <source>
        <dbReference type="Proteomes" id="UP001565474"/>
    </source>
</evidence>
<comment type="caution">
    <text evidence="7">The sequence shown here is derived from an EMBL/GenBank/DDBJ whole genome shotgun (WGS) entry which is preliminary data.</text>
</comment>
<comment type="subcellular location">
    <subcellularLocation>
        <location evidence="1">Membrane</location>
        <topology evidence="1">Multi-pass membrane protein</topology>
    </subcellularLocation>
</comment>